<evidence type="ECO:0000256" key="1">
    <source>
        <dbReference type="ARBA" id="ARBA00009477"/>
    </source>
</evidence>
<dbReference type="PANTHER" id="PTHR30469">
    <property type="entry name" value="MULTIDRUG RESISTANCE PROTEIN MDTA"/>
    <property type="match status" value="1"/>
</dbReference>
<dbReference type="EMBL" id="JAGKSP010000001">
    <property type="protein sequence ID" value="MBP3961610.1"/>
    <property type="molecule type" value="Genomic_DNA"/>
</dbReference>
<keyword evidence="4" id="KW-1185">Reference proteome</keyword>
<sequence length="369" mass="39732">MEDEKLRSRKRGIRLVAGLFLVVLVGLTLAGNTLQALSLTKVYTIEASKGQLSHSYEGTATVVPYDERGIANPAGWTVTRVHVKKDQAVHKGQTLVEYDDTEAKQQIAAGQSVLKKLEMSIEGLQHNFIQASSSEDPSAKLAAKLAIETAKLDIADQKLAIEQLQASAAANSRITAPFDGIVTDIHAEVGLKGDGAPDIRISNAAKGYRFELPVPSDVGELLQVGEKLDVLKLGKESAVLTGNVAEIKGTVQSEGDESGGMPTNSIVFSVQEKSLRGGERVQVVITKDNPNSEMLVPKAAVHEDSGGVYIYTFEEKQGPLGNAYYVARIPIEVMDENDTTAAIRGGIFEQQSIILDSDHLIMEGERVRL</sequence>
<evidence type="ECO:0000313" key="3">
    <source>
        <dbReference type="EMBL" id="MBP3963720.1"/>
    </source>
</evidence>
<dbReference type="RefSeq" id="WP_210655163.1">
    <property type="nucleotide sequence ID" value="NZ_JAGKSP010000001.1"/>
</dbReference>
<dbReference type="Proteomes" id="UP000673394">
    <property type="component" value="Unassembled WGS sequence"/>
</dbReference>
<dbReference type="NCBIfam" id="TIGR01730">
    <property type="entry name" value="RND_mfp"/>
    <property type="match status" value="1"/>
</dbReference>
<dbReference type="Gene3D" id="2.40.420.20">
    <property type="match status" value="1"/>
</dbReference>
<reference evidence="2 4" key="1">
    <citation type="submission" date="2021-04" db="EMBL/GenBank/DDBJ databases">
        <title>Paenibacillus sp. DLE-14 whole genome sequence.</title>
        <authorList>
            <person name="Ham Y.J."/>
        </authorList>
    </citation>
    <scope>NUCLEOTIDE SEQUENCE [LARGE SCALE GENOMIC DNA]</scope>
    <source>
        <strain evidence="2 4">DLE-14</strain>
    </source>
</reference>
<proteinExistence type="inferred from homology"/>
<dbReference type="Gene3D" id="2.40.50.100">
    <property type="match status" value="1"/>
</dbReference>
<dbReference type="PANTHER" id="PTHR30469:SF15">
    <property type="entry name" value="HLYD FAMILY OF SECRETION PROTEINS"/>
    <property type="match status" value="1"/>
</dbReference>
<comment type="caution">
    <text evidence="2">The sequence shown here is derived from an EMBL/GenBank/DDBJ whole genome shotgun (WGS) entry which is preliminary data.</text>
</comment>
<comment type="similarity">
    <text evidence="1">Belongs to the membrane fusion protein (MFP) (TC 8.A.1) family.</text>
</comment>
<gene>
    <name evidence="2" type="ORF">I8J30_02730</name>
    <name evidence="3" type="ORF">I8J30_13465</name>
</gene>
<evidence type="ECO:0000313" key="2">
    <source>
        <dbReference type="EMBL" id="MBP3961610.1"/>
    </source>
</evidence>
<protein>
    <submittedName>
        <fullName evidence="2">Efflux RND transporter periplasmic adaptor subunit</fullName>
    </submittedName>
</protein>
<evidence type="ECO:0000313" key="4">
    <source>
        <dbReference type="Proteomes" id="UP000673394"/>
    </source>
</evidence>
<organism evidence="2 4">
    <name type="scientific">Paenibacillus lignilyticus</name>
    <dbReference type="NCBI Taxonomy" id="1172615"/>
    <lineage>
        <taxon>Bacteria</taxon>
        <taxon>Bacillati</taxon>
        <taxon>Bacillota</taxon>
        <taxon>Bacilli</taxon>
        <taxon>Bacillales</taxon>
        <taxon>Paenibacillaceae</taxon>
        <taxon>Paenibacillus</taxon>
    </lineage>
</organism>
<accession>A0ABS5C830</accession>
<name>A0ABS5C830_9BACL</name>
<dbReference type="EMBL" id="JAGKSP010000004">
    <property type="protein sequence ID" value="MBP3963720.1"/>
    <property type="molecule type" value="Genomic_DNA"/>
</dbReference>
<dbReference type="InterPro" id="IPR006143">
    <property type="entry name" value="RND_pump_MFP"/>
</dbReference>